<evidence type="ECO:0000259" key="9">
    <source>
        <dbReference type="Pfam" id="PF06136"/>
    </source>
</evidence>
<dbReference type="Proteomes" id="UP001055439">
    <property type="component" value="Chromosome 7"/>
</dbReference>
<keyword evidence="5" id="KW-0472">Membrane</keyword>
<dbReference type="OrthoDB" id="765425at2759"/>
<dbReference type="PANTHER" id="PTHR31083:SF6">
    <property type="entry name" value="PROTEIN SOSEKI 3"/>
    <property type="match status" value="1"/>
</dbReference>
<evidence type="ECO:0000313" key="11">
    <source>
        <dbReference type="Proteomes" id="UP001055439"/>
    </source>
</evidence>
<dbReference type="InterPro" id="IPR006734">
    <property type="entry name" value="PLATZ"/>
</dbReference>
<dbReference type="EMBL" id="CP097509">
    <property type="protein sequence ID" value="URE21997.1"/>
    <property type="molecule type" value="Genomic_DNA"/>
</dbReference>
<sequence>MKQTEGRMRRYGSQSSPERTRPWTEPPPPPPVPQHGRKVPVVYYLCKNRHLEHPHFVEVLLSSPRGLYLKDVIERLNALRGKRMAAMYSWSCKRGYKNGFVWHDLGEDDLVLPAHGNEYVLKGSELLDQSPPVRRHNGMGNPRLQIQNQQDSPVNSCKDHEEAASSSSSSVAVVVKEAKTSPGLRSPASPHPPATTRQDELSPTTNRSSSSGDFSAETGCRTTPSSAMGSPSPAEHQVRKPAVVQDASTQTDEQGGRKACGIAGVSLGKESSETHNGMSPCPTEGPGNVGASSNAAAACSCGRTSTLESLIRDEPSQRKDSRIVEEEVFIPARAKLKAADVIVQLITCGAISVKDHYNFGVVPTYNPRFTTTMKSPSPTFPGSMMLGEIDCFSESQRAVGLRPEDQINLAETITESNKEEMEAESCKMPDSRKDEEEEGTDSSQFKCLPRAIRIASCKQSKIETVRSPVSGTRMLSWGFDITKASPLCSSKDGSKWLTDTSSTKESFTGFESFREERKEKVTPRVAHALRAGPRSVRRRPLSLPPLDRAPPGRVQETLLDRWRPWVSPAPTHRVGEGIRGCAARCLRSNSRCAVELPHLPFGSRLRSDARTAPDGQVKPNSRRSNGFRSSSSALGSILTVDLWHHSFIMSCLLALRCRSLFVLALPSSKAPSFPFPLPVHPSPFLALPITATSLRPRRSAGIDRVPPDRTDGAAMMMRRVAASLVPSWLEPLLSAHFFTACPLHRDAPRSECNMFCLDCGPASSSFCFYCRSDSHAGHGVIQIRRSSYHDVVRVAEIQKMLDIGGVQTYVINSAPVLFLNERPQPRGGGRGGGASAASSSSSTPYTCEICSRSLLDPFRFCSLGCKLAGVKRNGDATFVLNPGDEEPSDGGVGIRDSSPTAPEESKSGRRGRSGGGSREGTRHDARGPAPPPPAPNSRRRKGIPRRAPFAS</sequence>
<feature type="region of interest" description="Disordered" evidence="8">
    <location>
        <begin position="411"/>
        <end position="444"/>
    </location>
</feature>
<dbReference type="GO" id="GO:0051258">
    <property type="term" value="P:protein polymerization"/>
    <property type="evidence" value="ECO:0007669"/>
    <property type="project" value="UniProtKB-ARBA"/>
</dbReference>
<feature type="region of interest" description="Disordered" evidence="8">
    <location>
        <begin position="605"/>
        <end position="630"/>
    </location>
</feature>
<feature type="region of interest" description="Disordered" evidence="8">
    <location>
        <begin position="1"/>
        <end position="35"/>
    </location>
</feature>
<keyword evidence="2" id="KW-0217">Developmental protein</keyword>
<dbReference type="EMBL" id="CP097509">
    <property type="protein sequence ID" value="URE21998.1"/>
    <property type="molecule type" value="Genomic_DNA"/>
</dbReference>
<dbReference type="CDD" id="cd19756">
    <property type="entry name" value="Bbox2"/>
    <property type="match status" value="1"/>
</dbReference>
<feature type="region of interest" description="Disordered" evidence="8">
    <location>
        <begin position="879"/>
        <end position="951"/>
    </location>
</feature>
<dbReference type="InterPro" id="IPR048351">
    <property type="entry name" value="SOK_DIX"/>
</dbReference>
<feature type="compositionally biased region" description="Basic and acidic residues" evidence="8">
    <location>
        <begin position="416"/>
        <end position="434"/>
    </location>
</feature>
<evidence type="ECO:0000256" key="4">
    <source>
        <dbReference type="ARBA" id="ARBA00022618"/>
    </source>
</evidence>
<evidence type="ECO:0000256" key="2">
    <source>
        <dbReference type="ARBA" id="ARBA00022473"/>
    </source>
</evidence>
<dbReference type="GO" id="GO:0051301">
    <property type="term" value="P:cell division"/>
    <property type="evidence" value="ECO:0007669"/>
    <property type="project" value="UniProtKB-KW"/>
</dbReference>
<accession>A0A9E7KKD4</accession>
<dbReference type="Pfam" id="PF06136">
    <property type="entry name" value="SOK"/>
    <property type="match status" value="1"/>
</dbReference>
<dbReference type="Pfam" id="PF04640">
    <property type="entry name" value="PLATZ"/>
    <property type="match status" value="1"/>
</dbReference>
<feature type="domain" description="SOSEKI DIX-like" evidence="9">
    <location>
        <begin position="39"/>
        <end position="127"/>
    </location>
</feature>
<reference evidence="10" key="1">
    <citation type="submission" date="2022-05" db="EMBL/GenBank/DDBJ databases">
        <title>The Musa troglodytarum L. genome provides insights into the mechanism of non-climacteric behaviour and enrichment of carotenoids.</title>
        <authorList>
            <person name="Wang J."/>
        </authorList>
    </citation>
    <scope>NUCLEOTIDE SEQUENCE</scope>
    <source>
        <tissue evidence="10">Leaf</tissue>
    </source>
</reference>
<dbReference type="InterPro" id="IPR010369">
    <property type="entry name" value="SOK"/>
</dbReference>
<comment type="similarity">
    <text evidence="7">Belongs to the SOSEKI family.</text>
</comment>
<protein>
    <recommendedName>
        <fullName evidence="9">SOSEKI DIX-like domain-containing protein</fullName>
    </recommendedName>
</protein>
<keyword evidence="6" id="KW-0131">Cell cycle</keyword>
<keyword evidence="3" id="KW-1003">Cell membrane</keyword>
<feature type="region of interest" description="Disordered" evidence="8">
    <location>
        <begin position="126"/>
        <end position="288"/>
    </location>
</feature>
<gene>
    <name evidence="10" type="ORF">MUK42_10523</name>
</gene>
<name>A0A9E7KKD4_9LILI</name>
<feature type="compositionally biased region" description="Pro residues" evidence="8">
    <location>
        <begin position="24"/>
        <end position="33"/>
    </location>
</feature>
<proteinExistence type="inferred from homology"/>
<comment type="subcellular location">
    <subcellularLocation>
        <location evidence="1">Cell membrane</location>
        <topology evidence="1">Peripheral membrane protein</topology>
        <orientation evidence="1">Cytoplasmic side</orientation>
    </subcellularLocation>
</comment>
<feature type="compositionally biased region" description="Polar residues" evidence="8">
    <location>
        <begin position="220"/>
        <end position="229"/>
    </location>
</feature>
<dbReference type="PANTHER" id="PTHR31083">
    <property type="entry name" value="UPSTREAM OF FLC PROTEIN (DUF966)"/>
    <property type="match status" value="1"/>
</dbReference>
<dbReference type="GO" id="GO:0005886">
    <property type="term" value="C:plasma membrane"/>
    <property type="evidence" value="ECO:0007669"/>
    <property type="project" value="UniProtKB-SubCell"/>
</dbReference>
<feature type="compositionally biased region" description="Low complexity" evidence="8">
    <location>
        <begin position="164"/>
        <end position="175"/>
    </location>
</feature>
<feature type="region of interest" description="Disordered" evidence="8">
    <location>
        <begin position="822"/>
        <end position="844"/>
    </location>
</feature>
<keyword evidence="4" id="KW-0132">Cell division</keyword>
<dbReference type="AlphaFoldDB" id="A0A9E7KKD4"/>
<evidence type="ECO:0000256" key="8">
    <source>
        <dbReference type="SAM" id="MobiDB-lite"/>
    </source>
</evidence>
<evidence type="ECO:0000256" key="3">
    <source>
        <dbReference type="ARBA" id="ARBA00022475"/>
    </source>
</evidence>
<feature type="compositionally biased region" description="Polar residues" evidence="8">
    <location>
        <begin position="144"/>
        <end position="155"/>
    </location>
</feature>
<keyword evidence="11" id="KW-1185">Reference proteome</keyword>
<feature type="compositionally biased region" description="Polar residues" evidence="8">
    <location>
        <begin position="201"/>
        <end position="213"/>
    </location>
</feature>
<evidence type="ECO:0000256" key="7">
    <source>
        <dbReference type="ARBA" id="ARBA00024211"/>
    </source>
</evidence>
<organism evidence="10 11">
    <name type="scientific">Musa troglodytarum</name>
    <name type="common">fe'i banana</name>
    <dbReference type="NCBI Taxonomy" id="320322"/>
    <lineage>
        <taxon>Eukaryota</taxon>
        <taxon>Viridiplantae</taxon>
        <taxon>Streptophyta</taxon>
        <taxon>Embryophyta</taxon>
        <taxon>Tracheophyta</taxon>
        <taxon>Spermatophyta</taxon>
        <taxon>Magnoliopsida</taxon>
        <taxon>Liliopsida</taxon>
        <taxon>Zingiberales</taxon>
        <taxon>Musaceae</taxon>
        <taxon>Musa</taxon>
    </lineage>
</organism>
<evidence type="ECO:0000256" key="6">
    <source>
        <dbReference type="ARBA" id="ARBA00023306"/>
    </source>
</evidence>
<evidence type="ECO:0000313" key="10">
    <source>
        <dbReference type="EMBL" id="URE21997.1"/>
    </source>
</evidence>
<evidence type="ECO:0000256" key="5">
    <source>
        <dbReference type="ARBA" id="ARBA00023136"/>
    </source>
</evidence>
<evidence type="ECO:0000256" key="1">
    <source>
        <dbReference type="ARBA" id="ARBA00004413"/>
    </source>
</evidence>